<feature type="domain" description="Phosphatidic acid phosphatase type 2/haloperoxidase" evidence="2">
    <location>
        <begin position="89"/>
        <end position="211"/>
    </location>
</feature>
<feature type="transmembrane region" description="Helical" evidence="1">
    <location>
        <begin position="166"/>
        <end position="183"/>
    </location>
</feature>
<feature type="transmembrane region" description="Helical" evidence="1">
    <location>
        <begin position="89"/>
        <end position="109"/>
    </location>
</feature>
<dbReference type="Pfam" id="PF01569">
    <property type="entry name" value="PAP2"/>
    <property type="match status" value="1"/>
</dbReference>
<dbReference type="Proteomes" id="UP000463939">
    <property type="component" value="Chromosome"/>
</dbReference>
<reference evidence="4" key="1">
    <citation type="submission" date="2019-11" db="EMBL/GenBank/DDBJ databases">
        <title>Isolation and characterization of a novel species in the genus Sulfuriferula.</title>
        <authorList>
            <person name="Mochizuki J."/>
            <person name="Kojima H."/>
            <person name="Fukui M."/>
        </authorList>
    </citation>
    <scope>NUCLEOTIDE SEQUENCE [LARGE SCALE GENOMIC DNA]</scope>
    <source>
        <strain evidence="4">SGTM</strain>
    </source>
</reference>
<dbReference type="AlphaFoldDB" id="A0A809SFM9"/>
<keyword evidence="4" id="KW-1185">Reference proteome</keyword>
<keyword evidence="1" id="KW-0812">Transmembrane</keyword>
<feature type="transmembrane region" description="Helical" evidence="1">
    <location>
        <begin position="134"/>
        <end position="154"/>
    </location>
</feature>
<keyword evidence="1" id="KW-0472">Membrane</keyword>
<dbReference type="Gene3D" id="1.20.144.10">
    <property type="entry name" value="Phosphatidic acid phosphatase type 2/haloperoxidase"/>
    <property type="match status" value="1"/>
</dbReference>
<accession>A0A809SFM9</accession>
<protein>
    <submittedName>
        <fullName evidence="3">PAP2 family phosphoesterase</fullName>
    </submittedName>
</protein>
<feature type="transmembrane region" description="Helical" evidence="1">
    <location>
        <begin position="189"/>
        <end position="208"/>
    </location>
</feature>
<feature type="transmembrane region" description="Helical" evidence="1">
    <location>
        <begin position="58"/>
        <end position="77"/>
    </location>
</feature>
<evidence type="ECO:0000313" key="4">
    <source>
        <dbReference type="Proteomes" id="UP000463939"/>
    </source>
</evidence>
<dbReference type="RefSeq" id="WP_162086045.1">
    <property type="nucleotide sequence ID" value="NZ_AP021881.1"/>
</dbReference>
<proteinExistence type="predicted"/>
<organism evidence="3 4">
    <name type="scientific">Sulfuriferula nivalis</name>
    <dbReference type="NCBI Taxonomy" id="2675298"/>
    <lineage>
        <taxon>Bacteria</taxon>
        <taxon>Pseudomonadati</taxon>
        <taxon>Pseudomonadota</taxon>
        <taxon>Betaproteobacteria</taxon>
        <taxon>Nitrosomonadales</taxon>
        <taxon>Sulfuricellaceae</taxon>
        <taxon>Sulfuriferula</taxon>
    </lineage>
</organism>
<evidence type="ECO:0000259" key="2">
    <source>
        <dbReference type="Pfam" id="PF01569"/>
    </source>
</evidence>
<keyword evidence="1" id="KW-1133">Transmembrane helix</keyword>
<evidence type="ECO:0000313" key="3">
    <source>
        <dbReference type="EMBL" id="BBP02407.1"/>
    </source>
</evidence>
<dbReference type="InterPro" id="IPR000326">
    <property type="entry name" value="PAP2/HPO"/>
</dbReference>
<dbReference type="SUPFAM" id="SSF48317">
    <property type="entry name" value="Acid phosphatase/Vanadium-dependent haloperoxidase"/>
    <property type="match status" value="1"/>
</dbReference>
<sequence length="217" mass="23942">MISPWYRQIGAALTKHILLKATGTPTFIALFFVAYLYLLKHPAFPVSIMPFTALDALIPYQPATMPLYLSLWVYVSLPSSLLTTRRELFTYAGAMTTTCLTGLIIFYFWPSAVPAASIDWSQHASMAYLKSVDAGGNAFPSLHVATAIFSAMWLHDVLRRFRAPSWVLVINSVWCAGIVYSTLATRQHVIIDVIGGLVLGAVIAQYALRKQARSTAP</sequence>
<dbReference type="InterPro" id="IPR036938">
    <property type="entry name" value="PAP2/HPO_sf"/>
</dbReference>
<gene>
    <name evidence="3" type="ORF">SFSGTM_31150</name>
</gene>
<evidence type="ECO:0000256" key="1">
    <source>
        <dbReference type="SAM" id="Phobius"/>
    </source>
</evidence>
<name>A0A809SFM9_9PROT</name>
<feature type="transmembrane region" description="Helical" evidence="1">
    <location>
        <begin position="17"/>
        <end position="38"/>
    </location>
</feature>
<dbReference type="EMBL" id="AP021881">
    <property type="protein sequence ID" value="BBP02407.1"/>
    <property type="molecule type" value="Genomic_DNA"/>
</dbReference>
<dbReference type="KEGG" id="sniv:SFSGTM_31150"/>